<gene>
    <name evidence="2" type="ORF">E2C01_074749</name>
</gene>
<reference evidence="2 3" key="1">
    <citation type="submission" date="2019-05" db="EMBL/GenBank/DDBJ databases">
        <title>Another draft genome of Portunus trituberculatus and its Hox gene families provides insights of decapod evolution.</title>
        <authorList>
            <person name="Jeong J.-H."/>
            <person name="Song I."/>
            <person name="Kim S."/>
            <person name="Choi T."/>
            <person name="Kim D."/>
            <person name="Ryu S."/>
            <person name="Kim W."/>
        </authorList>
    </citation>
    <scope>NUCLEOTIDE SEQUENCE [LARGE SCALE GENOMIC DNA]</scope>
    <source>
        <tissue evidence="2">Muscle</tissue>
    </source>
</reference>
<comment type="caution">
    <text evidence="2">The sequence shown here is derived from an EMBL/GenBank/DDBJ whole genome shotgun (WGS) entry which is preliminary data.</text>
</comment>
<organism evidence="2 3">
    <name type="scientific">Portunus trituberculatus</name>
    <name type="common">Swimming crab</name>
    <name type="synonym">Neptunus trituberculatus</name>
    <dbReference type="NCBI Taxonomy" id="210409"/>
    <lineage>
        <taxon>Eukaryota</taxon>
        <taxon>Metazoa</taxon>
        <taxon>Ecdysozoa</taxon>
        <taxon>Arthropoda</taxon>
        <taxon>Crustacea</taxon>
        <taxon>Multicrustacea</taxon>
        <taxon>Malacostraca</taxon>
        <taxon>Eumalacostraca</taxon>
        <taxon>Eucarida</taxon>
        <taxon>Decapoda</taxon>
        <taxon>Pleocyemata</taxon>
        <taxon>Brachyura</taxon>
        <taxon>Eubrachyura</taxon>
        <taxon>Portunoidea</taxon>
        <taxon>Portunidae</taxon>
        <taxon>Portuninae</taxon>
        <taxon>Portunus</taxon>
    </lineage>
</organism>
<sequence length="48" mass="4933">MPSIGHSRLGFSSGIQGTKDASQCTCVGMRVRVEGVCATGARGLGMYV</sequence>
<protein>
    <submittedName>
        <fullName evidence="2">Uncharacterized protein</fullName>
    </submittedName>
</protein>
<evidence type="ECO:0000256" key="1">
    <source>
        <dbReference type="SAM" id="MobiDB-lite"/>
    </source>
</evidence>
<proteinExistence type="predicted"/>
<keyword evidence="3" id="KW-1185">Reference proteome</keyword>
<name>A0A5B7IEB1_PORTR</name>
<dbReference type="Proteomes" id="UP000324222">
    <property type="component" value="Unassembled WGS sequence"/>
</dbReference>
<evidence type="ECO:0000313" key="2">
    <source>
        <dbReference type="EMBL" id="MPC80179.1"/>
    </source>
</evidence>
<dbReference type="AlphaFoldDB" id="A0A5B7IEB1"/>
<feature type="region of interest" description="Disordered" evidence="1">
    <location>
        <begin position="1"/>
        <end position="21"/>
    </location>
</feature>
<evidence type="ECO:0000313" key="3">
    <source>
        <dbReference type="Proteomes" id="UP000324222"/>
    </source>
</evidence>
<accession>A0A5B7IEB1</accession>
<dbReference type="EMBL" id="VSRR010053266">
    <property type="protein sequence ID" value="MPC80179.1"/>
    <property type="molecule type" value="Genomic_DNA"/>
</dbReference>